<name>A0A7G8T654_9FIRM</name>
<sequence>MKVSTCRTKITPQGAFFPCYLMGHAIRTEKAAGILHDLWATALVLNVDGVQLVWVTVELIGLPRELTDRLCCRISKKYGVPADAVNLSYVHTHSAPEYDDPEFKGFGEGAVPGYTDWVERQILAAVDGCFSAGFIETELIMKKLEISGCYGNRNGREKPCDKSFVTLEFRAADRVVAGACSFACHSTVLGPQNLLVSSDLAGHLARHLQEKWGVYPIVMIGAAGDMSNRLYRQGNDAAELERVGGEILEQVFSEDVKEQKLTLSRPKIRTFRYEETFCPDHAKKQLQYDTIKEKIANARTFDEKKVYTSALRMAEINLNKNRAFPFDLEGRYLDLGDLRLFIIPAELFSRFGIRIKEAMGGKCPICWCYSNYSVGYLGNISDYGDNFETSASDIPPGTTEKVVEKIIGFVQCCNQEEGTAP</sequence>
<evidence type="ECO:0008006" key="3">
    <source>
        <dbReference type="Google" id="ProtNLM"/>
    </source>
</evidence>
<dbReference type="Proteomes" id="UP000515909">
    <property type="component" value="Chromosome"/>
</dbReference>
<organism evidence="1 2">
    <name type="scientific">Caproicibacter fermentans</name>
    <dbReference type="NCBI Taxonomy" id="2576756"/>
    <lineage>
        <taxon>Bacteria</taxon>
        <taxon>Bacillati</taxon>
        <taxon>Bacillota</taxon>
        <taxon>Clostridia</taxon>
        <taxon>Eubacteriales</taxon>
        <taxon>Acutalibacteraceae</taxon>
        <taxon>Caproicibacter</taxon>
    </lineage>
</organism>
<dbReference type="EMBL" id="CP060286">
    <property type="protein sequence ID" value="QNK39095.1"/>
    <property type="molecule type" value="Genomic_DNA"/>
</dbReference>
<dbReference type="AlphaFoldDB" id="A0A7G8T654"/>
<accession>A0A7G8T654</accession>
<dbReference type="KEGG" id="cfem:HCR03_09830"/>
<protein>
    <recommendedName>
        <fullName evidence="3">Neutral/alkaline non-lysosomal ceramidase N-terminal domain-containing protein</fullName>
    </recommendedName>
</protein>
<gene>
    <name evidence="1" type="ORF">HCR03_09830</name>
</gene>
<proteinExistence type="predicted"/>
<evidence type="ECO:0000313" key="2">
    <source>
        <dbReference type="Proteomes" id="UP000515909"/>
    </source>
</evidence>
<reference evidence="1 2" key="1">
    <citation type="submission" date="2020-08" db="EMBL/GenBank/DDBJ databases">
        <title>The isolate Caproiciproducens sp. 7D4C2 produces n-caproate at mildly acidic conditions from hexoses: genome and rBOX comparison with related strains and chain-elongating bacteria.</title>
        <authorList>
            <person name="Esquivel-Elizondo S."/>
            <person name="Bagci C."/>
            <person name="Temovska M."/>
            <person name="Jeon B.S."/>
            <person name="Bessarab I."/>
            <person name="Williams R.B.H."/>
            <person name="Huson D.H."/>
            <person name="Angenent L.T."/>
        </authorList>
    </citation>
    <scope>NUCLEOTIDE SEQUENCE [LARGE SCALE GENOMIC DNA]</scope>
    <source>
        <strain evidence="1 2">7D4C2</strain>
    </source>
</reference>
<dbReference type="RefSeq" id="WP_187034130.1">
    <property type="nucleotide sequence ID" value="NZ_CP060286.1"/>
</dbReference>
<evidence type="ECO:0000313" key="1">
    <source>
        <dbReference type="EMBL" id="QNK39095.1"/>
    </source>
</evidence>